<keyword evidence="3" id="KW-1185">Reference proteome</keyword>
<protein>
    <submittedName>
        <fullName evidence="2">Uncharacterized protein</fullName>
    </submittedName>
</protein>
<evidence type="ECO:0000313" key="2">
    <source>
        <dbReference type="EMBL" id="KAK6119843.1"/>
    </source>
</evidence>
<keyword evidence="1" id="KW-0812">Transmembrane</keyword>
<accession>A0ABR0UBC0</accession>
<dbReference type="EMBL" id="JABTTQ020003125">
    <property type="protein sequence ID" value="KAK6119843.1"/>
    <property type="molecule type" value="Genomic_DNA"/>
</dbReference>
<sequence length="121" mass="13262">MRTPFKESLPLPGARRRGIFSKPFALSGSTNLGRDFHLPRPPMVSLESAVDAGGEHGWSLMAVFVSFVVKSLSGSSSFDSPGWCSSSWDKAARRDYLGRRRVGWSPWGVAAPILLLLVMVR</sequence>
<feature type="transmembrane region" description="Helical" evidence="1">
    <location>
        <begin position="102"/>
        <end position="120"/>
    </location>
</feature>
<proteinExistence type="predicted"/>
<organism evidence="2 3">
    <name type="scientific">Rehmannia glutinosa</name>
    <name type="common">Chinese foxglove</name>
    <dbReference type="NCBI Taxonomy" id="99300"/>
    <lineage>
        <taxon>Eukaryota</taxon>
        <taxon>Viridiplantae</taxon>
        <taxon>Streptophyta</taxon>
        <taxon>Embryophyta</taxon>
        <taxon>Tracheophyta</taxon>
        <taxon>Spermatophyta</taxon>
        <taxon>Magnoliopsida</taxon>
        <taxon>eudicotyledons</taxon>
        <taxon>Gunneridae</taxon>
        <taxon>Pentapetalae</taxon>
        <taxon>asterids</taxon>
        <taxon>lamiids</taxon>
        <taxon>Lamiales</taxon>
        <taxon>Orobanchaceae</taxon>
        <taxon>Rehmannieae</taxon>
        <taxon>Rehmannia</taxon>
    </lineage>
</organism>
<gene>
    <name evidence="2" type="ORF">DH2020_046416</name>
</gene>
<keyword evidence="1" id="KW-0472">Membrane</keyword>
<comment type="caution">
    <text evidence="2">The sequence shown here is derived from an EMBL/GenBank/DDBJ whole genome shotgun (WGS) entry which is preliminary data.</text>
</comment>
<evidence type="ECO:0000313" key="3">
    <source>
        <dbReference type="Proteomes" id="UP001318860"/>
    </source>
</evidence>
<keyword evidence="1" id="KW-1133">Transmembrane helix</keyword>
<reference evidence="2 3" key="1">
    <citation type="journal article" date="2021" name="Comput. Struct. Biotechnol. J.">
        <title>De novo genome assembly of the potent medicinal plant Rehmannia glutinosa using nanopore technology.</title>
        <authorList>
            <person name="Ma L."/>
            <person name="Dong C."/>
            <person name="Song C."/>
            <person name="Wang X."/>
            <person name="Zheng X."/>
            <person name="Niu Y."/>
            <person name="Chen S."/>
            <person name="Feng W."/>
        </authorList>
    </citation>
    <scope>NUCLEOTIDE SEQUENCE [LARGE SCALE GENOMIC DNA]</scope>
    <source>
        <strain evidence="2">DH-2019</strain>
    </source>
</reference>
<name>A0ABR0UBC0_REHGL</name>
<dbReference type="Proteomes" id="UP001318860">
    <property type="component" value="Unassembled WGS sequence"/>
</dbReference>
<evidence type="ECO:0000256" key="1">
    <source>
        <dbReference type="SAM" id="Phobius"/>
    </source>
</evidence>